<feature type="non-terminal residue" evidence="1">
    <location>
        <position position="41"/>
    </location>
</feature>
<comment type="caution">
    <text evidence="1">The sequence shown here is derived from an EMBL/GenBank/DDBJ whole genome shotgun (WGS) entry which is preliminary data.</text>
</comment>
<sequence>MKYAIVKTGDRRFAQQIANDENFFKALGVEMLLFLPLESEI</sequence>
<dbReference type="EMBL" id="LAZR01048866">
    <property type="protein sequence ID" value="KKK90958.1"/>
    <property type="molecule type" value="Genomic_DNA"/>
</dbReference>
<evidence type="ECO:0000313" key="1">
    <source>
        <dbReference type="EMBL" id="KKK90958.1"/>
    </source>
</evidence>
<organism evidence="1">
    <name type="scientific">marine sediment metagenome</name>
    <dbReference type="NCBI Taxonomy" id="412755"/>
    <lineage>
        <taxon>unclassified sequences</taxon>
        <taxon>metagenomes</taxon>
        <taxon>ecological metagenomes</taxon>
    </lineage>
</organism>
<protein>
    <submittedName>
        <fullName evidence="1">Uncharacterized protein</fullName>
    </submittedName>
</protein>
<gene>
    <name evidence="1" type="ORF">LCGC14_2717750</name>
</gene>
<accession>A0A0F8ZB54</accession>
<proteinExistence type="predicted"/>
<reference evidence="1" key="1">
    <citation type="journal article" date="2015" name="Nature">
        <title>Complex archaea that bridge the gap between prokaryotes and eukaryotes.</title>
        <authorList>
            <person name="Spang A."/>
            <person name="Saw J.H."/>
            <person name="Jorgensen S.L."/>
            <person name="Zaremba-Niedzwiedzka K."/>
            <person name="Martijn J."/>
            <person name="Lind A.E."/>
            <person name="van Eijk R."/>
            <person name="Schleper C."/>
            <person name="Guy L."/>
            <person name="Ettema T.J."/>
        </authorList>
    </citation>
    <scope>NUCLEOTIDE SEQUENCE</scope>
</reference>
<name>A0A0F8ZB54_9ZZZZ</name>
<dbReference type="AlphaFoldDB" id="A0A0F8ZB54"/>